<evidence type="ECO:0000256" key="4">
    <source>
        <dbReference type="SAM" id="SignalP"/>
    </source>
</evidence>
<dbReference type="GO" id="GO:0000224">
    <property type="term" value="F:peptide-N4-(N-acetyl-beta-glucosaminyl)asparagine amidase activity"/>
    <property type="evidence" value="ECO:0007669"/>
    <property type="project" value="TreeGrafter"/>
</dbReference>
<dbReference type="InterPro" id="IPR014718">
    <property type="entry name" value="GH-type_carb-bd"/>
</dbReference>
<dbReference type="RefSeq" id="WP_090602438.1">
    <property type="nucleotide sequence ID" value="NZ_FNZR01000001.1"/>
</dbReference>
<dbReference type="PANTHER" id="PTHR12143">
    <property type="entry name" value="PEPTIDE N-GLYCANASE PNGASE -RELATED"/>
    <property type="match status" value="1"/>
</dbReference>
<dbReference type="EMBL" id="FNZR01000001">
    <property type="protein sequence ID" value="SEK29529.1"/>
    <property type="molecule type" value="Genomic_DNA"/>
</dbReference>
<evidence type="ECO:0000256" key="1">
    <source>
        <dbReference type="ARBA" id="ARBA00001913"/>
    </source>
</evidence>
<comment type="subunit">
    <text evidence="2">Monomer.</text>
</comment>
<dbReference type="FunFam" id="3.30.2080.10:FF:000001">
    <property type="entry name" value="Alpha-1,2-mannosidase subfamily"/>
    <property type="match status" value="1"/>
</dbReference>
<organism evidence="7 8">
    <name type="scientific">Parapedobacter koreensis</name>
    <dbReference type="NCBI Taxonomy" id="332977"/>
    <lineage>
        <taxon>Bacteria</taxon>
        <taxon>Pseudomonadati</taxon>
        <taxon>Bacteroidota</taxon>
        <taxon>Sphingobacteriia</taxon>
        <taxon>Sphingobacteriales</taxon>
        <taxon>Sphingobacteriaceae</taxon>
        <taxon>Parapedobacter</taxon>
    </lineage>
</organism>
<name>A0A1H7FU96_9SPHI</name>
<dbReference type="Gene3D" id="2.70.98.10">
    <property type="match status" value="1"/>
</dbReference>
<dbReference type="GO" id="GO:0005975">
    <property type="term" value="P:carbohydrate metabolic process"/>
    <property type="evidence" value="ECO:0007669"/>
    <property type="project" value="InterPro"/>
</dbReference>
<dbReference type="Gene3D" id="3.30.2080.10">
    <property type="entry name" value="GH92 mannosidase domain"/>
    <property type="match status" value="1"/>
</dbReference>
<evidence type="ECO:0000256" key="2">
    <source>
        <dbReference type="ARBA" id="ARBA00011245"/>
    </source>
</evidence>
<dbReference type="NCBIfam" id="TIGR01180">
    <property type="entry name" value="aman2_put"/>
    <property type="match status" value="1"/>
</dbReference>
<keyword evidence="3" id="KW-0106">Calcium</keyword>
<dbReference type="PANTHER" id="PTHR12143:SF43">
    <property type="entry name" value="PUTATIVE-RELATED"/>
    <property type="match status" value="1"/>
</dbReference>
<dbReference type="Proteomes" id="UP000198916">
    <property type="component" value="Unassembled WGS sequence"/>
</dbReference>
<feature type="signal peptide" evidence="4">
    <location>
        <begin position="1"/>
        <end position="33"/>
    </location>
</feature>
<dbReference type="PROSITE" id="PS51257">
    <property type="entry name" value="PROKAR_LIPOPROTEIN"/>
    <property type="match status" value="1"/>
</dbReference>
<dbReference type="SUPFAM" id="SSF48208">
    <property type="entry name" value="Six-hairpin glycosidases"/>
    <property type="match status" value="1"/>
</dbReference>
<protein>
    <submittedName>
        <fullName evidence="7">Alpha-1,2-mannosidase, putative</fullName>
    </submittedName>
</protein>
<evidence type="ECO:0000256" key="3">
    <source>
        <dbReference type="ARBA" id="ARBA00022837"/>
    </source>
</evidence>
<accession>A0A1H7FU96</accession>
<dbReference type="Gene3D" id="1.20.1050.60">
    <property type="entry name" value="alpha-1,2-mannosidase"/>
    <property type="match status" value="1"/>
</dbReference>
<keyword evidence="4" id="KW-0732">Signal</keyword>
<evidence type="ECO:0000259" key="6">
    <source>
        <dbReference type="Pfam" id="PF17678"/>
    </source>
</evidence>
<dbReference type="OrthoDB" id="9758101at2"/>
<dbReference type="InterPro" id="IPR008928">
    <property type="entry name" value="6-hairpin_glycosidase_sf"/>
</dbReference>
<feature type="domain" description="Glycosyl hydrolase family 92" evidence="5">
    <location>
        <begin position="249"/>
        <end position="743"/>
    </location>
</feature>
<dbReference type="Pfam" id="PF07971">
    <property type="entry name" value="Glyco_hydro_92"/>
    <property type="match status" value="1"/>
</dbReference>
<dbReference type="GO" id="GO:0005829">
    <property type="term" value="C:cytosol"/>
    <property type="evidence" value="ECO:0007669"/>
    <property type="project" value="TreeGrafter"/>
</dbReference>
<comment type="cofactor">
    <cofactor evidence="1">
        <name>Ca(2+)</name>
        <dbReference type="ChEBI" id="CHEBI:29108"/>
    </cofactor>
</comment>
<dbReference type="Pfam" id="PF17678">
    <property type="entry name" value="Glyco_hydro_92N"/>
    <property type="match status" value="1"/>
</dbReference>
<proteinExistence type="predicted"/>
<feature type="domain" description="Glycosyl hydrolase family 92 N-terminal" evidence="6">
    <location>
        <begin position="43"/>
        <end position="243"/>
    </location>
</feature>
<dbReference type="InterPro" id="IPR012939">
    <property type="entry name" value="Glyco_hydro_92"/>
</dbReference>
<dbReference type="AlphaFoldDB" id="A0A1H7FU96"/>
<gene>
    <name evidence="7" type="ORF">SAMN05421740_101466</name>
</gene>
<dbReference type="STRING" id="332977.SAMN05421740_101466"/>
<reference evidence="8" key="1">
    <citation type="submission" date="2016-10" db="EMBL/GenBank/DDBJ databases">
        <authorList>
            <person name="Varghese N."/>
            <person name="Submissions S."/>
        </authorList>
    </citation>
    <scope>NUCLEOTIDE SEQUENCE [LARGE SCALE GENOMIC DNA]</scope>
    <source>
        <strain evidence="8">Jip14</strain>
    </source>
</reference>
<evidence type="ECO:0000259" key="5">
    <source>
        <dbReference type="Pfam" id="PF07971"/>
    </source>
</evidence>
<dbReference type="InterPro" id="IPR005887">
    <property type="entry name" value="GH92_a_mannosidase_put"/>
</dbReference>
<dbReference type="InterPro" id="IPR050883">
    <property type="entry name" value="PNGase"/>
</dbReference>
<feature type="chain" id="PRO_5011605082" evidence="4">
    <location>
        <begin position="34"/>
        <end position="756"/>
    </location>
</feature>
<evidence type="ECO:0000313" key="8">
    <source>
        <dbReference type="Proteomes" id="UP000198916"/>
    </source>
</evidence>
<evidence type="ECO:0000313" key="7">
    <source>
        <dbReference type="EMBL" id="SEK29529.1"/>
    </source>
</evidence>
<dbReference type="InterPro" id="IPR041371">
    <property type="entry name" value="GH92_N"/>
</dbReference>
<sequence>MIANRRRTNKKTSTLISYICLFATAGLTGCGQADPTDKSPVDYVNPYMGNISHLLVPTYPTVHLPNSFLRVYPERRDYTGDRLNGLPLIVTSHRGSSAFNLSPFQGEEAELRPVISYSYDNEAIKPYAYSVYLDEQQVAVSFAPSHQSALYQLDFEQDKPVFLSINSRNGALKWDGKALSGHQDIGNHTNVYIYLEPEVAPSDATVLRDGKLVEGTTAEGRNACLVLQFGEGTKQLRLRYGISFIDEAQARENVVREIKDYDVAALQDAGRKIWNEALGKIDVSGGNDDDKVVFYTSLYRTFERPVKISEDGRYFSAFDGQVHDDNGTPFYTDDWIWDAYRAHHPLNVLIDAEKEEHILHSFVTMAEQMDQFWLPTFPEINGDSRRMNSNHGVATLLDAHVKGLDGFDLEKAYQAAKGAITEKTLAPWSGAPAGELDAFFKTHGYIPALRDGEQETIPEVNGFERRQPVAVTLGTSYDIWCLAQLAKALGKNEEYEFFLKQSFNYRNLFHPETHFFHPKDANGEFIEPFDYVFSGGLGARGSYGENNAWVYRWDVQHNIPDLIQLMGGNDAFVKNLDDMFNRPLGKSKSEFYAQLPDHTGNVGQFSMANEPSLHIPYLYNYAGQPWKTQKRIRTLLKQWFRNDVMGVPGDEDGGGMSAFVVFSKLGFYPVTPGTPMYSIGSPVFEHARINLPNGKTFEVIARNTSDTNKYIQSAKLNGEVLDAPWLSHEDLINGGTLELEMGDKANESWGIAAPKG</sequence>
<dbReference type="GO" id="GO:0006516">
    <property type="term" value="P:glycoprotein catabolic process"/>
    <property type="evidence" value="ECO:0007669"/>
    <property type="project" value="TreeGrafter"/>
</dbReference>
<keyword evidence="8" id="KW-1185">Reference proteome</keyword>
<dbReference type="Gene3D" id="1.20.1610.10">
    <property type="entry name" value="alpha-1,2-mannosidases domains"/>
    <property type="match status" value="1"/>
</dbReference>
<dbReference type="GO" id="GO:0030246">
    <property type="term" value="F:carbohydrate binding"/>
    <property type="evidence" value="ECO:0007669"/>
    <property type="project" value="InterPro"/>
</dbReference>